<accession>A0ABS2NNX8</accession>
<evidence type="ECO:0000256" key="1">
    <source>
        <dbReference type="SAM" id="Phobius"/>
    </source>
</evidence>
<evidence type="ECO:0008006" key="4">
    <source>
        <dbReference type="Google" id="ProtNLM"/>
    </source>
</evidence>
<protein>
    <recommendedName>
        <fullName evidence="4">Sporulation protein YqfD</fullName>
    </recommendedName>
</protein>
<dbReference type="NCBIfam" id="TIGR02876">
    <property type="entry name" value="spore_yqfD"/>
    <property type="match status" value="1"/>
</dbReference>
<comment type="caution">
    <text evidence="2">The sequence shown here is derived from an EMBL/GenBank/DDBJ whole genome shotgun (WGS) entry which is preliminary data.</text>
</comment>
<dbReference type="PIRSF" id="PIRSF029895">
    <property type="entry name" value="SpoIV"/>
    <property type="match status" value="1"/>
</dbReference>
<keyword evidence="1" id="KW-0812">Transmembrane</keyword>
<proteinExistence type="predicted"/>
<sequence length="398" mass="46039">MLILRLWNYMRGYVIIRIEGLYLEKFINYCIEREIYLWNIKRVNYTTLEACVGIRGFKSLRRVARRAGCKVYLSQKNGYPFWAHKIKKRKMLLVGAFFSLMLLIFSSTFIYNVDVIGNERISEDAILEYLQETGLKPGTNRYAVDLREMENFLLVEFPELAWVGIDLSGVYARVEVVEKVAPPPKIDKDTPTDLVATKNGVIDRVIARNGDAMVKKGDIVEVGDLLVTGIVSRQYMENPLYVHAYGEVYAKTYYEANKSMYLVEINKHKTGEKFSRRALKFGEIQLSLGGNNLPFTDYIVEQTNKSLSLWRNIKLPVEIILENYYEVVEVEEHIEVEAAKEMMHKEAVEELMNQIPLEGEIIQTKVDFKQEGNTLKGKFIIEVLEDIAQQKKIITEED</sequence>
<evidence type="ECO:0000313" key="3">
    <source>
        <dbReference type="Proteomes" id="UP001314796"/>
    </source>
</evidence>
<keyword evidence="3" id="KW-1185">Reference proteome</keyword>
<keyword evidence="1" id="KW-0472">Membrane</keyword>
<reference evidence="2 3" key="1">
    <citation type="submission" date="2021-01" db="EMBL/GenBank/DDBJ databases">
        <title>Genomic Encyclopedia of Type Strains, Phase IV (KMG-IV): sequencing the most valuable type-strain genomes for metagenomic binning, comparative biology and taxonomic classification.</title>
        <authorList>
            <person name="Goeker M."/>
        </authorList>
    </citation>
    <scope>NUCLEOTIDE SEQUENCE [LARGE SCALE GENOMIC DNA]</scope>
    <source>
        <strain evidence="2 3">DSM 25890</strain>
    </source>
</reference>
<organism evidence="2 3">
    <name type="scientific">Alkaliphilus hydrothermalis</name>
    <dbReference type="NCBI Taxonomy" id="1482730"/>
    <lineage>
        <taxon>Bacteria</taxon>
        <taxon>Bacillati</taxon>
        <taxon>Bacillota</taxon>
        <taxon>Clostridia</taxon>
        <taxon>Peptostreptococcales</taxon>
        <taxon>Natronincolaceae</taxon>
        <taxon>Alkaliphilus</taxon>
    </lineage>
</organism>
<dbReference type="EMBL" id="JAFBEE010000005">
    <property type="protein sequence ID" value="MBM7614648.1"/>
    <property type="molecule type" value="Genomic_DNA"/>
</dbReference>
<feature type="transmembrane region" description="Helical" evidence="1">
    <location>
        <begin position="91"/>
        <end position="111"/>
    </location>
</feature>
<dbReference type="Pfam" id="PF06898">
    <property type="entry name" value="YqfD"/>
    <property type="match status" value="1"/>
</dbReference>
<dbReference type="Proteomes" id="UP001314796">
    <property type="component" value="Unassembled WGS sequence"/>
</dbReference>
<keyword evidence="1" id="KW-1133">Transmembrane helix</keyword>
<dbReference type="InterPro" id="IPR010690">
    <property type="entry name" value="YqfD"/>
</dbReference>
<evidence type="ECO:0000313" key="2">
    <source>
        <dbReference type="EMBL" id="MBM7614648.1"/>
    </source>
</evidence>
<gene>
    <name evidence="2" type="ORF">JOC73_001160</name>
</gene>
<name>A0ABS2NNX8_9FIRM</name>